<dbReference type="PANTHER" id="PTHR31635:SF196">
    <property type="entry name" value="REVERSE TRANSCRIPTASE DOMAIN-CONTAINING PROTEIN-RELATED"/>
    <property type="match status" value="1"/>
</dbReference>
<dbReference type="InterPro" id="IPR043502">
    <property type="entry name" value="DNA/RNA_pol_sf"/>
</dbReference>
<evidence type="ECO:0000259" key="1">
    <source>
        <dbReference type="PROSITE" id="PS50878"/>
    </source>
</evidence>
<accession>A0A8P4K7V4</accession>
<dbReference type="SUPFAM" id="SSF56672">
    <property type="entry name" value="DNA/RNA polymerases"/>
    <property type="match status" value="1"/>
</dbReference>
<dbReference type="Proteomes" id="UP000694389">
    <property type="component" value="Unassembled WGS sequence"/>
</dbReference>
<dbReference type="AlphaFoldDB" id="A0A8P4K7V4"/>
<evidence type="ECO:0000313" key="2">
    <source>
        <dbReference type="Ensembl" id="ENSDLAP00005069868.1"/>
    </source>
</evidence>
<dbReference type="PANTHER" id="PTHR31635">
    <property type="entry name" value="REVERSE TRANSCRIPTASE DOMAIN-CONTAINING PROTEIN-RELATED"/>
    <property type="match status" value="1"/>
</dbReference>
<organism evidence="2 3">
    <name type="scientific">Dicentrarchus labrax</name>
    <name type="common">European seabass</name>
    <name type="synonym">Morone labrax</name>
    <dbReference type="NCBI Taxonomy" id="13489"/>
    <lineage>
        <taxon>Eukaryota</taxon>
        <taxon>Metazoa</taxon>
        <taxon>Chordata</taxon>
        <taxon>Craniata</taxon>
        <taxon>Vertebrata</taxon>
        <taxon>Euteleostomi</taxon>
        <taxon>Actinopterygii</taxon>
        <taxon>Neopterygii</taxon>
        <taxon>Teleostei</taxon>
        <taxon>Neoteleostei</taxon>
        <taxon>Acanthomorphata</taxon>
        <taxon>Eupercaria</taxon>
        <taxon>Moronidae</taxon>
        <taxon>Dicentrarchus</taxon>
    </lineage>
</organism>
<dbReference type="PROSITE" id="PS50878">
    <property type="entry name" value="RT_POL"/>
    <property type="match status" value="1"/>
</dbReference>
<sequence length="529" mass="60315">MQIDVKIILKILANRLDSVITSLIHTDQVGFIRGRSSSDNIRRLVDVMWSVSDAQLTVAAISLDAEKAFDMVEWGYLFKILEEFGFGITFIKWIHVLYRDPEAAVQTNGLVLEYFMLGRGTRQGSPLSPLLFCLAIEPLAAAIRGATDFPGVTVGGMAHKLMLYADDILLLVSDPSRSIPCLLRIINSFSKVSGYRVNWSKSEALPLTAYCPSTAFHPGVFQWPQQGIMYLGIRFPRQLKDLIKVNFDPLLQKISCDVERWATLNLSMAGKVNVLKMNCVPKLNYLIQSLPLEIPHYYFKRFDRISKIFIWNGKCPRLNHSKLQRPTDRGGLGLPKMLFYYYAFNLRHLAHWSLPPERAPPWYCMEQVVMAPLSPMQVLSTKLNTKARTHPIISHLKTIWTKIARIFKFDPYLNASSSIWLNPKLRIGKYPIYWKIWRENGVVTLGDLYCDGSLKSFGDLVRQFNIPTSHFFWYLQLRHMLVGIFGSATSVPQNAELLDKIIQSYGKGSWQRAHFSSAEDMGKGSEPDI</sequence>
<dbReference type="Pfam" id="PF00078">
    <property type="entry name" value="RVT_1"/>
    <property type="match status" value="1"/>
</dbReference>
<proteinExistence type="predicted"/>
<reference evidence="2" key="1">
    <citation type="submission" date="2025-08" db="UniProtKB">
        <authorList>
            <consortium name="Ensembl"/>
        </authorList>
    </citation>
    <scope>IDENTIFICATION</scope>
</reference>
<name>A0A8P4K7V4_DICLA</name>
<dbReference type="GeneTree" id="ENSGT00940000163630"/>
<protein>
    <recommendedName>
        <fullName evidence="1">Reverse transcriptase domain-containing protein</fullName>
    </recommendedName>
</protein>
<keyword evidence="3" id="KW-1185">Reference proteome</keyword>
<dbReference type="InterPro" id="IPR000477">
    <property type="entry name" value="RT_dom"/>
</dbReference>
<feature type="domain" description="Reverse transcriptase" evidence="1">
    <location>
        <begin position="1"/>
        <end position="235"/>
    </location>
</feature>
<dbReference type="CDD" id="cd01650">
    <property type="entry name" value="RT_nLTR_like"/>
    <property type="match status" value="1"/>
</dbReference>
<evidence type="ECO:0000313" key="3">
    <source>
        <dbReference type="Proteomes" id="UP000694389"/>
    </source>
</evidence>
<dbReference type="Ensembl" id="ENSDLAT00005079819.1">
    <property type="protein sequence ID" value="ENSDLAP00005069868.1"/>
    <property type="gene ID" value="ENSDLAG00005034071.1"/>
</dbReference>
<reference evidence="2" key="2">
    <citation type="submission" date="2025-09" db="UniProtKB">
        <authorList>
            <consortium name="Ensembl"/>
        </authorList>
    </citation>
    <scope>IDENTIFICATION</scope>
</reference>